<dbReference type="HAMAP" id="MF_02248">
    <property type="entry name" value="DcrB"/>
    <property type="match status" value="1"/>
</dbReference>
<gene>
    <name evidence="1 2" type="primary">dcrB</name>
    <name evidence="2" type="ordered locus">EFER_3446</name>
</gene>
<comment type="subcellular location">
    <subcellularLocation>
        <location evidence="1">Cell membrane</location>
        <topology evidence="1">Lipid-anchor</topology>
        <orientation evidence="1">Periplasmic side</orientation>
    </subcellularLocation>
</comment>
<name>B7LST4_ESCF3</name>
<organism evidence="2 3">
    <name type="scientific">Escherichia fergusonii (strain ATCC 35469 / DSM 13698 / CCUG 18766 / IAM 14443 / JCM 21226 / LMG 7866 / NBRC 102419 / NCTC 12128 / CDC 0568-73)</name>
    <dbReference type="NCBI Taxonomy" id="585054"/>
    <lineage>
        <taxon>Bacteria</taxon>
        <taxon>Pseudomonadati</taxon>
        <taxon>Pseudomonadota</taxon>
        <taxon>Gammaproteobacteria</taxon>
        <taxon>Enterobacterales</taxon>
        <taxon>Enterobacteriaceae</taxon>
        <taxon>Escherichia</taxon>
    </lineage>
</organism>
<dbReference type="EMBL" id="CU928158">
    <property type="protein sequence ID" value="CAQ90923.1"/>
    <property type="molecule type" value="Genomic_DNA"/>
</dbReference>
<keyword evidence="1" id="KW-0564">Palmitate</keyword>
<dbReference type="KEGG" id="efe:EFER_3446"/>
<keyword evidence="1" id="KW-0449">Lipoprotein</keyword>
<comment type="function">
    <text evidence="1">Plays a role in cell envelope biogenesis, maintenance of cell envelope integrity and membrane homeostasis. Essential for lipoprotein maturation under conditions where membrane fluidity may be altered.</text>
</comment>
<dbReference type="InterPro" id="IPR014894">
    <property type="entry name" value="DcrB/EagT6"/>
</dbReference>
<dbReference type="Gene3D" id="3.40.1000.10">
    <property type="entry name" value="Mog1/PsbP, alpha/beta/alpha sandwich"/>
    <property type="match status" value="1"/>
</dbReference>
<dbReference type="GO" id="GO:0005886">
    <property type="term" value="C:plasma membrane"/>
    <property type="evidence" value="ECO:0007669"/>
    <property type="project" value="UniProtKB-SubCell"/>
</dbReference>
<keyword evidence="1" id="KW-1003">Cell membrane</keyword>
<keyword evidence="3" id="KW-1185">Reference proteome</keyword>
<comment type="similarity">
    <text evidence="1">Belongs to the DcrB family.</text>
</comment>
<sequence length="203" mass="22093">MIRWVNEPLWPFIERKKSMRNLVKYVGIGLLVMGLAACDDKDTNASTEGTVAESNAAGQSVNLLDGKLSFQLPADMTDQSGKLGTQANNMHVYSDASGQKAVIVIMGDDPNLDLAVLAKRLEDQQRSRDPQLQVVTNKTIEVNGHKLQQLDSIISAKGQTAYSSVVLGNVDKQLLTMQITLPADDQQKAQTAAESIINTLEIK</sequence>
<evidence type="ECO:0000313" key="3">
    <source>
        <dbReference type="Proteomes" id="UP000000745"/>
    </source>
</evidence>
<dbReference type="Pfam" id="PF08786">
    <property type="entry name" value="DcrB"/>
    <property type="match status" value="1"/>
</dbReference>
<accession>B7LST4</accession>
<evidence type="ECO:0000256" key="1">
    <source>
        <dbReference type="HAMAP-Rule" id="MF_02248"/>
    </source>
</evidence>
<dbReference type="NCBIfam" id="NF008627">
    <property type="entry name" value="PRK11615.1"/>
    <property type="match status" value="1"/>
</dbReference>
<reference evidence="3" key="1">
    <citation type="journal article" date="2009" name="PLoS Genet.">
        <title>Organised genome dynamics in the Escherichia coli species results in highly diverse adaptive paths.</title>
        <authorList>
            <person name="Touchon M."/>
            <person name="Hoede C."/>
            <person name="Tenaillon O."/>
            <person name="Barbe V."/>
            <person name="Baeriswyl S."/>
            <person name="Bidet P."/>
            <person name="Bingen E."/>
            <person name="Bonacorsi S."/>
            <person name="Bouchier C."/>
            <person name="Bouvet O."/>
            <person name="Calteau A."/>
            <person name="Chiapello H."/>
            <person name="Clermont O."/>
            <person name="Cruveiller S."/>
            <person name="Danchin A."/>
            <person name="Diard M."/>
            <person name="Dossat C."/>
            <person name="Karoui M.E."/>
            <person name="Frapy E."/>
            <person name="Garry L."/>
            <person name="Ghigo J.M."/>
            <person name="Gilles A.M."/>
            <person name="Johnson J."/>
            <person name="Le Bouguenec C."/>
            <person name="Lescat M."/>
            <person name="Mangenot S."/>
            <person name="Martinez-Jehanne V."/>
            <person name="Matic I."/>
            <person name="Nassif X."/>
            <person name="Oztas S."/>
            <person name="Petit M.A."/>
            <person name="Pichon C."/>
            <person name="Rouy Z."/>
            <person name="Ruf C.S."/>
            <person name="Schneider D."/>
            <person name="Tourret J."/>
            <person name="Vacherie B."/>
            <person name="Vallenet D."/>
            <person name="Medigue C."/>
            <person name="Rocha E.P.C."/>
            <person name="Denamur E."/>
        </authorList>
    </citation>
    <scope>NUCLEOTIDE SEQUENCE [LARGE SCALE GENOMIC DNA]</scope>
    <source>
        <strain evidence="3">ATCC 35469 / DSM 13698 / BCRC 15582 / CCUG 18766 / IAM 14443 / JCM 21226 / LMG 7866 / NBRC 102419 / NCTC 12128 / CDC 0568-73</strain>
    </source>
</reference>
<dbReference type="HOGENOM" id="CLU_125378_0_0_6"/>
<protein>
    <recommendedName>
        <fullName evidence="1">Inner membrane lipoprotein DcrB</fullName>
    </recommendedName>
</protein>
<keyword evidence="1" id="KW-0472">Membrane</keyword>
<proteinExistence type="inferred from homology"/>
<dbReference type="Proteomes" id="UP000000745">
    <property type="component" value="Chromosome"/>
</dbReference>
<evidence type="ECO:0000313" key="2">
    <source>
        <dbReference type="EMBL" id="CAQ90923.1"/>
    </source>
</evidence>
<dbReference type="InterPro" id="IPR046406">
    <property type="entry name" value="DcrB"/>
</dbReference>
<keyword evidence="1" id="KW-0732">Signal</keyword>
<dbReference type="AlphaFoldDB" id="B7LST4"/>